<dbReference type="InterPro" id="IPR010982">
    <property type="entry name" value="Lambda_DNA-bd_dom_sf"/>
</dbReference>
<reference evidence="1 2" key="1">
    <citation type="submission" date="2018-06" db="EMBL/GenBank/DDBJ databases">
        <title>Actinomadura craniellae sp. nov. isolated from marine sponge Craniella sp.</title>
        <authorList>
            <person name="Li L."/>
            <person name="Xu Q.H."/>
            <person name="Lin H.W."/>
            <person name="Lu Y.H."/>
        </authorList>
    </citation>
    <scope>NUCLEOTIDE SEQUENCE [LARGE SCALE GENOMIC DNA]</scope>
    <source>
        <strain evidence="1 2">LHW63021</strain>
    </source>
</reference>
<gene>
    <name evidence="1" type="ORF">DPM19_13130</name>
</gene>
<name>A0A365H6E8_9ACTN</name>
<keyword evidence="2" id="KW-1185">Reference proteome</keyword>
<organism evidence="1 2">
    <name type="scientific">Actinomadura craniellae</name>
    <dbReference type="NCBI Taxonomy" id="2231787"/>
    <lineage>
        <taxon>Bacteria</taxon>
        <taxon>Bacillati</taxon>
        <taxon>Actinomycetota</taxon>
        <taxon>Actinomycetes</taxon>
        <taxon>Streptosporangiales</taxon>
        <taxon>Thermomonosporaceae</taxon>
        <taxon>Actinomadura</taxon>
    </lineage>
</organism>
<proteinExistence type="predicted"/>
<accession>A0A365H6E8</accession>
<evidence type="ECO:0000313" key="1">
    <source>
        <dbReference type="EMBL" id="RAY14690.1"/>
    </source>
</evidence>
<dbReference type="OrthoDB" id="4074704at2"/>
<dbReference type="GO" id="GO:0003677">
    <property type="term" value="F:DNA binding"/>
    <property type="evidence" value="ECO:0007669"/>
    <property type="project" value="InterPro"/>
</dbReference>
<comment type="caution">
    <text evidence="1">The sequence shown here is derived from an EMBL/GenBank/DDBJ whole genome shotgun (WGS) entry which is preliminary data.</text>
</comment>
<sequence>MTEESRPVWALRLQSERSARGWSKAELGRRLLRESGAHRTLESVTAQIRAWEGGRNFPRDWADTIALVLGIDRDTLFPPAERSPRRFPAESAGITPDDEERLVLAARRPTRIDMGVVESLAAILAAQRRTEDAIGSAALLAPVRAQLDAIGPLVIDARGPIRTEMMAVAAQWAQFSGWLHAATGDFGTARGWFDRAAEWAAEVPGPVGASLAASVHSYRGHLAWRSGDIGPMIGQSQAAARVTGAHPAELTFAAIQEARGHAIVGDQTATERTLDQVDVMAEAADAQRAEAPPWAYFHGSAFYALGRGATYRFLAEQSPAYAARSVDLLTHGLTELGEARRSEWAAWFVYQLATVHMLAGNRTEACRTAIDAADVVRVTRSPEMTGRLHRLHSRLAARWPTDTQVTELGEALP</sequence>
<dbReference type="Gene3D" id="1.10.260.40">
    <property type="entry name" value="lambda repressor-like DNA-binding domains"/>
    <property type="match status" value="1"/>
</dbReference>
<evidence type="ECO:0008006" key="3">
    <source>
        <dbReference type="Google" id="ProtNLM"/>
    </source>
</evidence>
<dbReference type="Proteomes" id="UP000251891">
    <property type="component" value="Unassembled WGS sequence"/>
</dbReference>
<protein>
    <recommendedName>
        <fullName evidence="3">XRE family transcriptional regulator</fullName>
    </recommendedName>
</protein>
<evidence type="ECO:0000313" key="2">
    <source>
        <dbReference type="Proteomes" id="UP000251891"/>
    </source>
</evidence>
<dbReference type="EMBL" id="QLYX01000005">
    <property type="protein sequence ID" value="RAY14690.1"/>
    <property type="molecule type" value="Genomic_DNA"/>
</dbReference>
<dbReference type="RefSeq" id="WP_111866855.1">
    <property type="nucleotide sequence ID" value="NZ_QLYX01000005.1"/>
</dbReference>
<dbReference type="AlphaFoldDB" id="A0A365H6E8"/>